<keyword evidence="4" id="KW-0479">Metal-binding</keyword>
<dbReference type="FunFam" id="1.20.1270.50:FF:000004">
    <property type="entry name" value="alpha-mannosidase 2C1 isoform X1"/>
    <property type="match status" value="1"/>
</dbReference>
<dbReference type="InterPro" id="IPR015341">
    <property type="entry name" value="Glyco_hydro_38_cen"/>
</dbReference>
<dbReference type="FunFam" id="3.20.110.10:FF:000002">
    <property type="entry name" value="alpha-mannosidase 2C1 isoform X1"/>
    <property type="match status" value="1"/>
</dbReference>
<evidence type="ECO:0000256" key="5">
    <source>
        <dbReference type="ARBA" id="ARBA00022801"/>
    </source>
</evidence>
<evidence type="ECO:0000256" key="2">
    <source>
        <dbReference type="ARBA" id="ARBA00009792"/>
    </source>
</evidence>
<dbReference type="InterPro" id="IPR011330">
    <property type="entry name" value="Glyco_hydro/deAcase_b/a-brl"/>
</dbReference>
<dbReference type="PANTHER" id="PTHR46017">
    <property type="entry name" value="ALPHA-MANNOSIDASE 2C1"/>
    <property type="match status" value="1"/>
</dbReference>
<dbReference type="Pfam" id="PF07748">
    <property type="entry name" value="Glyco_hydro_38C"/>
    <property type="match status" value="1"/>
</dbReference>
<protein>
    <recommendedName>
        <fullName evidence="8">Alpha-mannosidase</fullName>
        <ecNumber evidence="3">3.2.1.24</ecNumber>
    </recommendedName>
</protein>
<dbReference type="InterPro" id="IPR011682">
    <property type="entry name" value="Glyco_hydro_38_C"/>
</dbReference>
<dbReference type="GO" id="GO:0004559">
    <property type="term" value="F:alpha-mannosidase activity"/>
    <property type="evidence" value="ECO:0007669"/>
    <property type="project" value="UniProtKB-EC"/>
</dbReference>
<dbReference type="AlphaFoldDB" id="A0A1R1XVH8"/>
<dbReference type="SUPFAM" id="SSF88688">
    <property type="entry name" value="Families 57/38 glycoside transferase middle domain"/>
    <property type="match status" value="1"/>
</dbReference>
<dbReference type="InterPro" id="IPR027291">
    <property type="entry name" value="Glyco_hydro_38_N_sf"/>
</dbReference>
<comment type="caution">
    <text evidence="10">The sequence shown here is derived from an EMBL/GenBank/DDBJ whole genome shotgun (WGS) entry which is preliminary data.</text>
</comment>
<evidence type="ECO:0000256" key="4">
    <source>
        <dbReference type="ARBA" id="ARBA00022723"/>
    </source>
</evidence>
<organism evidence="10 11">
    <name type="scientific">Smittium culicis</name>
    <dbReference type="NCBI Taxonomy" id="133412"/>
    <lineage>
        <taxon>Eukaryota</taxon>
        <taxon>Fungi</taxon>
        <taxon>Fungi incertae sedis</taxon>
        <taxon>Zoopagomycota</taxon>
        <taxon>Kickxellomycotina</taxon>
        <taxon>Harpellomycetes</taxon>
        <taxon>Harpellales</taxon>
        <taxon>Legeriomycetaceae</taxon>
        <taxon>Smittium</taxon>
    </lineage>
</organism>
<sequence length="1162" mass="131763">MFSSSEYNDTTLQKHQNITKERLRNFIHTGRWDSVNIHSALWKDEISSETSIKLQVYSPPDLTRPRFEDAIKNEFTPASVGQKFGPSWSTHWFKVCVCIPDSFIGRKVYFQFDPDCEALVYNENGTPIQGITGGSNARRVEHLLTDKASKNQVFNFYIETSCNGLFGVGDGLIGPPNPNRNFELKKASIGVKRQEAWNFLYDMTTIVDMAHHIGADTPRGIGALYTANQMANLFDPERPDESAKQARKLAAEFLSVKPGEGAHQITAIGNCHIDTAWLWPYDETKRKVARSFSSQIRLMEKYPEFKFAASQAQQFDWLKSTHNDLFNEIRKYVKSGQFIPIGGTWVEMDCNIPNGESLSRQFILGQRFFQEHFGVTSKLFWLPDTFGYAAQIPQIVKQSGGEYFFTQKLSWNNINKFPNTTFNWHGLDGSSILAHMAPANTYTGNAQVNEIVSSVKNHKDLSSHNSSMYLYGHGDGGGGPNEEMIESIRRMSNTDGLPKIEHRDPTEFYHSVKKSARSLPSWHGELYFELHRGTYTSQSNNKKANRKSEFLLRSVELLSVMAMASNNFSSEFSYPQSEIDRLWKLVCLNQFHDVIPGSSINEVYRDSDKMYDDIINSSYDMIRNALLNLIARDPKMCEFSPSKNTLVRTSNQKNKDFVLEFTSISDNLTPIGFSEGSGPRGEDKEWEYIAANEKIVVINECSWECSGVVIANGLSKANVHCGQLLKPRTTLFKNSSSDVACIEELPLVLVDAIPGMGSLVLSSDSIQSIDDLKSKSSVRREGDNFILENAYTKATFSKIGQLVSLVDHSSGREFIHEGQTGNNFVMYQDVPLFWDAWDVEIYYLEKPNPVLDVTVEIFDDGPLVSSLLIKAKISELSTLQQWVTLKATSSVVEFETEVEWRESHKMLKVEFSWAIKSDKASYETQYGYISRPNHKNTSWDIAKFEVCGHKFADLSEYGAGVTLLNDSKYGFSCIGNLMAISLLRAPKSPDEVCDMGFHSFRYGVYAHNSSFPDHNVVRKGYEFNNDLVGVVLENEIITKVDPSRKDRLEIENLFTLENADSVILDTVKYAEPQLESKVNWEVIKAEEGNTQKIARNFIVLRMYESLGGSTTIHFNTKLNIKAVYRSDMLENIKYEYEFNHQLGYYPIKCNAFEVITIMLELA</sequence>
<dbReference type="GO" id="GO:0006013">
    <property type="term" value="P:mannose metabolic process"/>
    <property type="evidence" value="ECO:0007669"/>
    <property type="project" value="InterPro"/>
</dbReference>
<dbReference type="STRING" id="133412.A0A1R1XVH8"/>
<dbReference type="InterPro" id="IPR028995">
    <property type="entry name" value="Glyco_hydro_57/38_cen_sf"/>
</dbReference>
<dbReference type="Pfam" id="PF01074">
    <property type="entry name" value="Glyco_hydro_38N"/>
    <property type="match status" value="1"/>
</dbReference>
<comment type="similarity">
    <text evidence="2">Belongs to the glycosyl hydrolase 38 family.</text>
</comment>
<dbReference type="EMBL" id="LSSN01001705">
    <property type="protein sequence ID" value="OMJ18605.1"/>
    <property type="molecule type" value="Genomic_DNA"/>
</dbReference>
<dbReference type="PANTHER" id="PTHR46017:SF1">
    <property type="entry name" value="ALPHA-MANNOSIDASE 2C1"/>
    <property type="match status" value="1"/>
</dbReference>
<evidence type="ECO:0000256" key="7">
    <source>
        <dbReference type="ARBA" id="ARBA00054985"/>
    </source>
</evidence>
<dbReference type="SUPFAM" id="SSF74650">
    <property type="entry name" value="Galactose mutarotase-like"/>
    <property type="match status" value="1"/>
</dbReference>
<dbReference type="GO" id="GO:0009313">
    <property type="term" value="P:oligosaccharide catabolic process"/>
    <property type="evidence" value="ECO:0007669"/>
    <property type="project" value="TreeGrafter"/>
</dbReference>
<keyword evidence="11" id="KW-1185">Reference proteome</keyword>
<dbReference type="InterPro" id="IPR037094">
    <property type="entry name" value="Glyco_hydro_38_cen_sf"/>
</dbReference>
<dbReference type="InterPro" id="IPR000602">
    <property type="entry name" value="Glyco_hydro_38_N"/>
</dbReference>
<dbReference type="FunFam" id="2.70.98.30:FF:000001">
    <property type="entry name" value="alpha-mannosidase 2C1 isoform X2"/>
    <property type="match status" value="1"/>
</dbReference>
<comment type="catalytic activity">
    <reaction evidence="1">
        <text>Hydrolysis of terminal, non-reducing alpha-D-mannose residues in alpha-D-mannosides.</text>
        <dbReference type="EC" id="3.2.1.24"/>
    </reaction>
</comment>
<dbReference type="SUPFAM" id="SSF88713">
    <property type="entry name" value="Glycoside hydrolase/deacetylase"/>
    <property type="match status" value="1"/>
</dbReference>
<dbReference type="GO" id="GO:0030246">
    <property type="term" value="F:carbohydrate binding"/>
    <property type="evidence" value="ECO:0007669"/>
    <property type="project" value="InterPro"/>
</dbReference>
<dbReference type="InterPro" id="IPR011013">
    <property type="entry name" value="Gal_mutarotase_sf_dom"/>
</dbReference>
<reference evidence="10 11" key="1">
    <citation type="submission" date="2017-01" db="EMBL/GenBank/DDBJ databases">
        <authorList>
            <person name="Mah S.A."/>
            <person name="Swanson W.J."/>
            <person name="Moy G.W."/>
            <person name="Vacquier V.D."/>
        </authorList>
    </citation>
    <scope>NUCLEOTIDE SEQUENCE [LARGE SCALE GENOMIC DNA]</scope>
    <source>
        <strain evidence="10 11">GSMNP</strain>
    </source>
</reference>
<dbReference type="Pfam" id="PF09261">
    <property type="entry name" value="Alpha-mann_mid"/>
    <property type="match status" value="1"/>
</dbReference>
<dbReference type="InterPro" id="IPR054723">
    <property type="entry name" value="Ams1-like_N"/>
</dbReference>
<evidence type="ECO:0000259" key="9">
    <source>
        <dbReference type="SMART" id="SM00872"/>
    </source>
</evidence>
<dbReference type="Gene3D" id="2.70.98.30">
    <property type="entry name" value="Golgi alpha-mannosidase II, domain 4"/>
    <property type="match status" value="1"/>
</dbReference>
<dbReference type="InterPro" id="IPR041147">
    <property type="entry name" value="GH38_C"/>
</dbReference>
<feature type="domain" description="Glycoside hydrolase family 38 central" evidence="9">
    <location>
        <begin position="529"/>
        <end position="611"/>
    </location>
</feature>
<dbReference type="GO" id="GO:0046872">
    <property type="term" value="F:metal ion binding"/>
    <property type="evidence" value="ECO:0007669"/>
    <property type="project" value="UniProtKB-KW"/>
</dbReference>
<evidence type="ECO:0000313" key="10">
    <source>
        <dbReference type="EMBL" id="OMJ18605.1"/>
    </source>
</evidence>
<dbReference type="Gene3D" id="1.20.1270.50">
    <property type="entry name" value="Glycoside hydrolase family 38, central domain"/>
    <property type="match status" value="1"/>
</dbReference>
<evidence type="ECO:0000256" key="1">
    <source>
        <dbReference type="ARBA" id="ARBA00000365"/>
    </source>
</evidence>
<dbReference type="Pfam" id="PF22907">
    <property type="entry name" value="Ams1-like_1st"/>
    <property type="match status" value="1"/>
</dbReference>
<comment type="function">
    <text evidence="7">Degrades free oligosaccharides in the vacuole.</text>
</comment>
<evidence type="ECO:0000256" key="6">
    <source>
        <dbReference type="ARBA" id="ARBA00023295"/>
    </source>
</evidence>
<evidence type="ECO:0000313" key="11">
    <source>
        <dbReference type="Proteomes" id="UP000187283"/>
    </source>
</evidence>
<dbReference type="Proteomes" id="UP000187283">
    <property type="component" value="Unassembled WGS sequence"/>
</dbReference>
<gene>
    <name evidence="10" type="ORF">AYI70_g5272</name>
</gene>
<accession>A0A1R1XVH8</accession>
<name>A0A1R1XVH8_9FUNG</name>
<dbReference type="Gene3D" id="3.20.110.10">
    <property type="entry name" value="Glycoside hydrolase 38, N terminal domain"/>
    <property type="match status" value="1"/>
</dbReference>
<dbReference type="EC" id="3.2.1.24" evidence="3"/>
<evidence type="ECO:0000256" key="3">
    <source>
        <dbReference type="ARBA" id="ARBA00012752"/>
    </source>
</evidence>
<dbReference type="GO" id="GO:0000329">
    <property type="term" value="C:fungal-type vacuole membrane"/>
    <property type="evidence" value="ECO:0007669"/>
    <property type="project" value="TreeGrafter"/>
</dbReference>
<evidence type="ECO:0000256" key="8">
    <source>
        <dbReference type="ARBA" id="ARBA00071615"/>
    </source>
</evidence>
<dbReference type="Pfam" id="PF17677">
    <property type="entry name" value="Glyco_hydro38C2"/>
    <property type="match status" value="1"/>
</dbReference>
<dbReference type="OrthoDB" id="10261055at2759"/>
<keyword evidence="6" id="KW-0326">Glycosidase</keyword>
<dbReference type="SMART" id="SM00872">
    <property type="entry name" value="Alpha-mann_mid"/>
    <property type="match status" value="1"/>
</dbReference>
<proteinExistence type="inferred from homology"/>
<keyword evidence="5" id="KW-0378">Hydrolase</keyword>